<dbReference type="GO" id="GO:0046872">
    <property type="term" value="F:metal ion binding"/>
    <property type="evidence" value="ECO:0007669"/>
    <property type="project" value="UniProtKB-KW"/>
</dbReference>
<dbReference type="EMBL" id="GEDC01025275">
    <property type="protein sequence ID" value="JAS12023.1"/>
    <property type="molecule type" value="Transcribed_RNA"/>
</dbReference>
<keyword evidence="1" id="KW-0963">Cytoplasm</keyword>
<evidence type="ECO:0008006" key="8">
    <source>
        <dbReference type="Google" id="ProtNLM"/>
    </source>
</evidence>
<keyword evidence="5" id="KW-0460">Magnesium</keyword>
<keyword evidence="6" id="KW-0324">Glycolysis</keyword>
<dbReference type="PANTHER" id="PTHR21208">
    <property type="entry name" value="ADP-DEPENDENT GLUCOKINASE"/>
    <property type="match status" value="1"/>
</dbReference>
<evidence type="ECO:0000256" key="4">
    <source>
        <dbReference type="ARBA" id="ARBA00022777"/>
    </source>
</evidence>
<dbReference type="PROSITE" id="PS51255">
    <property type="entry name" value="ADPK"/>
    <property type="match status" value="1"/>
</dbReference>
<dbReference type="GO" id="GO:0006006">
    <property type="term" value="P:glucose metabolic process"/>
    <property type="evidence" value="ECO:0007669"/>
    <property type="project" value="TreeGrafter"/>
</dbReference>
<dbReference type="GO" id="GO:0005783">
    <property type="term" value="C:endoplasmic reticulum"/>
    <property type="evidence" value="ECO:0007669"/>
    <property type="project" value="TreeGrafter"/>
</dbReference>
<organism evidence="7">
    <name type="scientific">Clastoptera arizonana</name>
    <name type="common">Arizona spittle bug</name>
    <dbReference type="NCBI Taxonomy" id="38151"/>
    <lineage>
        <taxon>Eukaryota</taxon>
        <taxon>Metazoa</taxon>
        <taxon>Ecdysozoa</taxon>
        <taxon>Arthropoda</taxon>
        <taxon>Hexapoda</taxon>
        <taxon>Insecta</taxon>
        <taxon>Pterygota</taxon>
        <taxon>Neoptera</taxon>
        <taxon>Paraneoptera</taxon>
        <taxon>Hemiptera</taxon>
        <taxon>Auchenorrhyncha</taxon>
        <taxon>Cercopoidea</taxon>
        <taxon>Clastopteridae</taxon>
        <taxon>Clastoptera</taxon>
    </lineage>
</organism>
<evidence type="ECO:0000256" key="6">
    <source>
        <dbReference type="ARBA" id="ARBA00023152"/>
    </source>
</evidence>
<sequence>MPSTQLLTIGTVCSIFVILLSCYYKHPEEELNIRLSTVLQGLIDIENQFLSYTPKIAVGYGACLDLFIDGKDILLYDETIGEPEHCDEISSIVELKKSYAYYFRHGAAAERYISNSTLFDELVSYAGQSKSSHYSLGGNAPTMALRLNEEGCEVLLAATLTTNLKKALPSNIKVVGIESKRDDVHLILEYKAGELWGPYTAPRANRFIIHNDDNNPLVNSLEEFEKGLKTFSTDLLVISGLQMMDKYPFQIGERENRLIRIREQMISQKPTTKIHFEMASFSEIGLLNELKKWIIPHANSLGMNEQELTNLVSIFQFGNVSFITDSNPRIAAVLDQMRQLLRLIDDFTSDIPNRRKLTRIHVHTLAYQAIMTDNSSDWINSDIAAAKASLTAHRHVCASPQVDVDRAMLIMDESFSISVHEPNNRVIFEPTNPVSCWNESSYTICVAPVLVCTNSTQTAGGGDNISAAGLAVQL</sequence>
<reference evidence="7" key="1">
    <citation type="submission" date="2015-12" db="EMBL/GenBank/DDBJ databases">
        <title>De novo transcriptome assembly of four potential Pierce s Disease insect vectors from Arizona vineyards.</title>
        <authorList>
            <person name="Tassone E.E."/>
        </authorList>
    </citation>
    <scope>NUCLEOTIDE SEQUENCE</scope>
</reference>
<keyword evidence="3" id="KW-0479">Metal-binding</keyword>
<evidence type="ECO:0000256" key="2">
    <source>
        <dbReference type="ARBA" id="ARBA00022679"/>
    </source>
</evidence>
<protein>
    <recommendedName>
        <fullName evidence="8">Carbohydrate kinase PfkB domain-containing protein</fullName>
    </recommendedName>
</protein>
<evidence type="ECO:0000256" key="3">
    <source>
        <dbReference type="ARBA" id="ARBA00022723"/>
    </source>
</evidence>
<gene>
    <name evidence="7" type="ORF">g.15475</name>
</gene>
<dbReference type="GO" id="GO:0043843">
    <property type="term" value="F:ADP-specific glucokinase activity"/>
    <property type="evidence" value="ECO:0007669"/>
    <property type="project" value="TreeGrafter"/>
</dbReference>
<dbReference type="GO" id="GO:0006096">
    <property type="term" value="P:glycolytic process"/>
    <property type="evidence" value="ECO:0007669"/>
    <property type="project" value="UniProtKB-KW"/>
</dbReference>
<keyword evidence="2" id="KW-0808">Transferase</keyword>
<name>A0A1B6CF50_9HEMI</name>
<evidence type="ECO:0000256" key="5">
    <source>
        <dbReference type="ARBA" id="ARBA00022842"/>
    </source>
</evidence>
<proteinExistence type="predicted"/>
<dbReference type="Gene3D" id="3.40.1190.20">
    <property type="match status" value="1"/>
</dbReference>
<evidence type="ECO:0000313" key="7">
    <source>
        <dbReference type="EMBL" id="JAS12023.1"/>
    </source>
</evidence>
<accession>A0A1B6CF50</accession>
<dbReference type="AlphaFoldDB" id="A0A1B6CF50"/>
<dbReference type="InterPro" id="IPR029056">
    <property type="entry name" value="Ribokinase-like"/>
</dbReference>
<dbReference type="SUPFAM" id="SSF53613">
    <property type="entry name" value="Ribokinase-like"/>
    <property type="match status" value="1"/>
</dbReference>
<evidence type="ECO:0000256" key="1">
    <source>
        <dbReference type="ARBA" id="ARBA00022490"/>
    </source>
</evidence>
<dbReference type="InterPro" id="IPR007666">
    <property type="entry name" value="ADP_PFK/GK"/>
</dbReference>
<dbReference type="Pfam" id="PF04587">
    <property type="entry name" value="ADP_PFK_GK"/>
    <property type="match status" value="1"/>
</dbReference>
<keyword evidence="4" id="KW-0418">Kinase</keyword>
<dbReference type="PANTHER" id="PTHR21208:SF1">
    <property type="entry name" value="ADP-DEPENDENT GLUCOKINASE"/>
    <property type="match status" value="1"/>
</dbReference>